<dbReference type="CDD" id="cd04301">
    <property type="entry name" value="NAT_SF"/>
    <property type="match status" value="1"/>
</dbReference>
<keyword evidence="2" id="KW-0012">Acyltransferase</keyword>
<protein>
    <recommendedName>
        <fullName evidence="3">N-acetyltransferase domain-containing protein</fullName>
    </recommendedName>
</protein>
<evidence type="ECO:0000313" key="5">
    <source>
        <dbReference type="Proteomes" id="UP000036270"/>
    </source>
</evidence>
<dbReference type="InterPro" id="IPR051016">
    <property type="entry name" value="Diverse_Substrate_AcTransf"/>
</dbReference>
<evidence type="ECO:0000313" key="4">
    <source>
        <dbReference type="EMBL" id="KMK50856.1"/>
    </source>
</evidence>
<reference evidence="4 5" key="1">
    <citation type="submission" date="2014-12" db="EMBL/GenBank/DDBJ databases">
        <title>Reclassification of Actinobacillus muris as Muribacter muris.</title>
        <authorList>
            <person name="Christensen H."/>
            <person name="Nicklas W."/>
            <person name="Bisgaard M."/>
        </authorList>
    </citation>
    <scope>NUCLEOTIDE SEQUENCE [LARGE SCALE GENOMIC DNA]</scope>
    <source>
        <strain evidence="4 5">Ackerman80-443D</strain>
    </source>
</reference>
<dbReference type="AlphaFoldDB" id="A0A0J5P3L5"/>
<dbReference type="RefSeq" id="WP_047977522.1">
    <property type="nucleotide sequence ID" value="NZ_JWIZ01000062.1"/>
</dbReference>
<dbReference type="STRING" id="67855.RO21_09340"/>
<dbReference type="GO" id="GO:0008080">
    <property type="term" value="F:N-acetyltransferase activity"/>
    <property type="evidence" value="ECO:0007669"/>
    <property type="project" value="TreeGrafter"/>
</dbReference>
<dbReference type="InterPro" id="IPR016181">
    <property type="entry name" value="Acyl_CoA_acyltransferase"/>
</dbReference>
<name>A0A0J5P3L5_9PAST</name>
<proteinExistence type="predicted"/>
<evidence type="ECO:0000259" key="3">
    <source>
        <dbReference type="PROSITE" id="PS51186"/>
    </source>
</evidence>
<dbReference type="PROSITE" id="PS51186">
    <property type="entry name" value="GNAT"/>
    <property type="match status" value="1"/>
</dbReference>
<evidence type="ECO:0000256" key="1">
    <source>
        <dbReference type="ARBA" id="ARBA00022679"/>
    </source>
</evidence>
<sequence>MHIRPLLHSDYEQWKTLWEGYLAFYEATLREEITESTWQKLLANHAMQGLGVIIDNKLVAFAHLVFHSGTWAINEHCYLEDLFVAPDFRHQGIAKKLIEFIYRFAEQRHCERVYWITSIHNQTAQSLYDKLASRTDFIQYRYNL</sequence>
<dbReference type="PANTHER" id="PTHR10545:SF42">
    <property type="entry name" value="ACETYLTRANSFERASE"/>
    <property type="match status" value="1"/>
</dbReference>
<dbReference type="Pfam" id="PF00583">
    <property type="entry name" value="Acetyltransf_1"/>
    <property type="match status" value="1"/>
</dbReference>
<keyword evidence="1" id="KW-0808">Transferase</keyword>
<evidence type="ECO:0000256" key="2">
    <source>
        <dbReference type="ARBA" id="ARBA00023315"/>
    </source>
</evidence>
<organism evidence="4 5">
    <name type="scientific">Muribacter muris</name>
    <dbReference type="NCBI Taxonomy" id="67855"/>
    <lineage>
        <taxon>Bacteria</taxon>
        <taxon>Pseudomonadati</taxon>
        <taxon>Pseudomonadota</taxon>
        <taxon>Gammaproteobacteria</taxon>
        <taxon>Pasteurellales</taxon>
        <taxon>Pasteurellaceae</taxon>
        <taxon>Muribacter</taxon>
    </lineage>
</organism>
<dbReference type="InterPro" id="IPR000182">
    <property type="entry name" value="GNAT_dom"/>
</dbReference>
<keyword evidence="5" id="KW-1185">Reference proteome</keyword>
<dbReference type="PATRIC" id="fig|67855.3.peg.1966"/>
<dbReference type="Proteomes" id="UP000036270">
    <property type="component" value="Unassembled WGS sequence"/>
</dbReference>
<comment type="caution">
    <text evidence="4">The sequence shown here is derived from an EMBL/GenBank/DDBJ whole genome shotgun (WGS) entry which is preliminary data.</text>
</comment>
<gene>
    <name evidence="4" type="ORF">RO21_09340</name>
</gene>
<dbReference type="EMBL" id="JWIZ01000062">
    <property type="protein sequence ID" value="KMK50856.1"/>
    <property type="molecule type" value="Genomic_DNA"/>
</dbReference>
<feature type="domain" description="N-acetyltransferase" evidence="3">
    <location>
        <begin position="1"/>
        <end position="144"/>
    </location>
</feature>
<accession>A0A0J5P3L5</accession>
<dbReference type="Gene3D" id="3.40.630.30">
    <property type="match status" value="1"/>
</dbReference>
<dbReference type="SUPFAM" id="SSF55729">
    <property type="entry name" value="Acyl-CoA N-acyltransferases (Nat)"/>
    <property type="match status" value="1"/>
</dbReference>
<dbReference type="PANTHER" id="PTHR10545">
    <property type="entry name" value="DIAMINE N-ACETYLTRANSFERASE"/>
    <property type="match status" value="1"/>
</dbReference>